<keyword evidence="2" id="KW-1185">Reference proteome</keyword>
<comment type="caution">
    <text evidence="1">The sequence shown here is derived from an EMBL/GenBank/DDBJ whole genome shotgun (WGS) entry which is preliminary data.</text>
</comment>
<evidence type="ECO:0000313" key="1">
    <source>
        <dbReference type="EMBL" id="GHP02906.1"/>
    </source>
</evidence>
<sequence>MAQDTHSSVAFGPTDPAMYTSEYTGTYVTPDYELAHFMPHAGVAGNMAKAMEAALHEEALAKQVDDPSLTAHAHDFDNVYSSKFRNFDTASQISMGDHLNFSRSYVPKPPVFAGYDPVLPKKGKTEYFSNYGKPADVIATMQSIIDEGKVTSL</sequence>
<reference evidence="1" key="1">
    <citation type="submission" date="2020-10" db="EMBL/GenBank/DDBJ databases">
        <title>Unveiling of a novel bifunctional photoreceptor, Dualchrome1, isolated from a cosmopolitan green alga.</title>
        <authorList>
            <person name="Suzuki S."/>
            <person name="Kawachi M."/>
        </authorList>
    </citation>
    <scope>NUCLEOTIDE SEQUENCE</scope>
    <source>
        <strain evidence="1">NIES 2893</strain>
    </source>
</reference>
<dbReference type="AlphaFoldDB" id="A0A830H6Q5"/>
<accession>A0A830H6Q5</accession>
<dbReference type="EMBL" id="BNJQ01000004">
    <property type="protein sequence ID" value="GHP02906.1"/>
    <property type="molecule type" value="Genomic_DNA"/>
</dbReference>
<organism evidence="1 2">
    <name type="scientific">Pycnococcus provasolii</name>
    <dbReference type="NCBI Taxonomy" id="41880"/>
    <lineage>
        <taxon>Eukaryota</taxon>
        <taxon>Viridiplantae</taxon>
        <taxon>Chlorophyta</taxon>
        <taxon>Pseudoscourfieldiophyceae</taxon>
        <taxon>Pseudoscourfieldiales</taxon>
        <taxon>Pycnococcaceae</taxon>
        <taxon>Pycnococcus</taxon>
    </lineage>
</organism>
<name>A0A830H6Q5_9CHLO</name>
<proteinExistence type="predicted"/>
<dbReference type="Proteomes" id="UP000660262">
    <property type="component" value="Unassembled WGS sequence"/>
</dbReference>
<evidence type="ECO:0000313" key="2">
    <source>
        <dbReference type="Proteomes" id="UP000660262"/>
    </source>
</evidence>
<gene>
    <name evidence="1" type="ORF">PPROV_000166100</name>
</gene>
<protein>
    <submittedName>
        <fullName evidence="1">Uncharacterized protein</fullName>
    </submittedName>
</protein>